<dbReference type="EMBL" id="JANHOG010000654">
    <property type="protein sequence ID" value="KAJ3552494.1"/>
    <property type="molecule type" value="Genomic_DNA"/>
</dbReference>
<sequence length="595" mass="67170">MQSLRTRRPSESRPKGQRPASKLTRPPPAPNRRATRVDDKIKKRISRRYADISPPQEADIPAVPLVPMMLRPGVPGAPAPRIPEGAVREREQPKLEDPREGELRLLDKEEFDPDAYLKLKMANSTEAELRSLQSSLRGAKDEVALDLKRNVLRNYTEFMMVSKEVSTLENEMLEFKEALAEWKAMPSTLHIDDSASAAERRRNVRSSIADLRVLYANQMQNLHTQIEGSSKFVPTIPGRHVILEMDGIAALNPATYKADHSVRFVLLDDSVLVARRRKRRNNTESDKLIAERCWSLNDMVVQDTKDTSSLNNVFKVRANKETHVYRTEVSSDKKHLLSQFRHVSEELAARRRKEREGEHQRRKSLWVGGDSQRASQAFPPDVPPLPDFLADLMPKSDLGQNEKEKADRDARWIGDFSDELTVAIALRKWDEAVGLVETGESKLEKMPGLAAKLTPLKASLTAALLQSLAMPNNRKSTVVKLTSLLTQLKAGAAARSTFLASRTAVMKKRVRMITFEGDIAVYISDLSMVVFTGIKHTADWFLASFKENEVSSFFIEWAKGQIENYADMFRKQVYGSDVDPETTEAAIKITTLQKC</sequence>
<gene>
    <name evidence="1" type="ORF">NM688_g4125</name>
</gene>
<comment type="caution">
    <text evidence="1">The sequence shown here is derived from an EMBL/GenBank/DDBJ whole genome shotgun (WGS) entry which is preliminary data.</text>
</comment>
<name>A0ACC1T409_9APHY</name>
<proteinExistence type="predicted"/>
<evidence type="ECO:0000313" key="2">
    <source>
        <dbReference type="Proteomes" id="UP001148662"/>
    </source>
</evidence>
<protein>
    <submittedName>
        <fullName evidence="1">Uncharacterized protein</fullName>
    </submittedName>
</protein>
<accession>A0ACC1T409</accession>
<organism evidence="1 2">
    <name type="scientific">Phlebia brevispora</name>
    <dbReference type="NCBI Taxonomy" id="194682"/>
    <lineage>
        <taxon>Eukaryota</taxon>
        <taxon>Fungi</taxon>
        <taxon>Dikarya</taxon>
        <taxon>Basidiomycota</taxon>
        <taxon>Agaricomycotina</taxon>
        <taxon>Agaricomycetes</taxon>
        <taxon>Polyporales</taxon>
        <taxon>Meruliaceae</taxon>
        <taxon>Phlebia</taxon>
    </lineage>
</organism>
<dbReference type="Proteomes" id="UP001148662">
    <property type="component" value="Unassembled WGS sequence"/>
</dbReference>
<keyword evidence="2" id="KW-1185">Reference proteome</keyword>
<evidence type="ECO:0000313" key="1">
    <source>
        <dbReference type="EMBL" id="KAJ3552494.1"/>
    </source>
</evidence>
<reference evidence="1" key="1">
    <citation type="submission" date="2022-07" db="EMBL/GenBank/DDBJ databases">
        <title>Genome Sequence of Phlebia brevispora.</title>
        <authorList>
            <person name="Buettner E."/>
        </authorList>
    </citation>
    <scope>NUCLEOTIDE SEQUENCE</scope>
    <source>
        <strain evidence="1">MPL23</strain>
    </source>
</reference>